<keyword evidence="1" id="KW-0862">Zinc</keyword>
<dbReference type="RefSeq" id="XP_036360125.1">
    <property type="nucleotide sequence ID" value="XM_036504232.1"/>
</dbReference>
<dbReference type="InterPro" id="IPR001878">
    <property type="entry name" value="Znf_CCHC"/>
</dbReference>
<feature type="domain" description="CCHC-type" evidence="2">
    <location>
        <begin position="219"/>
        <end position="232"/>
    </location>
</feature>
<dbReference type="GO" id="GO:0003676">
    <property type="term" value="F:nucleic acid binding"/>
    <property type="evidence" value="ECO:0007669"/>
    <property type="project" value="InterPro"/>
</dbReference>
<dbReference type="Gene3D" id="4.10.60.10">
    <property type="entry name" value="Zinc finger, CCHC-type"/>
    <property type="match status" value="1"/>
</dbReference>
<dbReference type="GO" id="GO:0008270">
    <property type="term" value="F:zinc ion binding"/>
    <property type="evidence" value="ECO:0007669"/>
    <property type="project" value="UniProtKB-KW"/>
</dbReference>
<evidence type="ECO:0000259" key="2">
    <source>
        <dbReference type="PROSITE" id="PS50158"/>
    </source>
</evidence>
<dbReference type="Proteomes" id="UP000515154">
    <property type="component" value="Linkage group LG6"/>
</dbReference>
<organism evidence="3 4">
    <name type="scientific">Octopus sinensis</name>
    <name type="common">East Asian common octopus</name>
    <dbReference type="NCBI Taxonomy" id="2607531"/>
    <lineage>
        <taxon>Eukaryota</taxon>
        <taxon>Metazoa</taxon>
        <taxon>Spiralia</taxon>
        <taxon>Lophotrochozoa</taxon>
        <taxon>Mollusca</taxon>
        <taxon>Cephalopoda</taxon>
        <taxon>Coleoidea</taxon>
        <taxon>Octopodiformes</taxon>
        <taxon>Octopoda</taxon>
        <taxon>Incirrata</taxon>
        <taxon>Octopodidae</taxon>
        <taxon>Octopus</taxon>
    </lineage>
</organism>
<dbReference type="SMART" id="SM00343">
    <property type="entry name" value="ZnF_C2HC"/>
    <property type="match status" value="2"/>
</dbReference>
<accession>A0A7E6EYR6</accession>
<reference evidence="4" key="1">
    <citation type="submission" date="2025-08" db="UniProtKB">
        <authorList>
            <consortium name="RefSeq"/>
        </authorList>
    </citation>
    <scope>IDENTIFICATION</scope>
</reference>
<keyword evidence="1" id="KW-0863">Zinc-finger</keyword>
<gene>
    <name evidence="4" type="primary">LOC118764022</name>
</gene>
<dbReference type="PROSITE" id="PS50158">
    <property type="entry name" value="ZF_CCHC"/>
    <property type="match status" value="1"/>
</dbReference>
<dbReference type="Pfam" id="PF00098">
    <property type="entry name" value="zf-CCHC"/>
    <property type="match status" value="1"/>
</dbReference>
<keyword evidence="3" id="KW-1185">Reference proteome</keyword>
<proteinExistence type="predicted"/>
<name>A0A7E6EYR6_9MOLL</name>
<dbReference type="InterPro" id="IPR036875">
    <property type="entry name" value="Znf_CCHC_sf"/>
</dbReference>
<dbReference type="KEGG" id="osn:118764022"/>
<evidence type="ECO:0000313" key="4">
    <source>
        <dbReference type="RefSeq" id="XP_036360125.1"/>
    </source>
</evidence>
<protein>
    <submittedName>
        <fullName evidence="4">Uncharacterized protein LOC118764022</fullName>
    </submittedName>
</protein>
<dbReference type="AlphaFoldDB" id="A0A7E6EYR6"/>
<keyword evidence="1" id="KW-0479">Metal-binding</keyword>
<evidence type="ECO:0000313" key="3">
    <source>
        <dbReference type="Proteomes" id="UP000515154"/>
    </source>
</evidence>
<sequence length="251" mass="28073">MSARISHEMIKPFCGDTDVVAWLKEVKVLAELHDISDLASFMPLYLDGPAFALYLAMEETDRLSAEKIEIRLMEAYAEGMFEAYARLSRTRWTGEQVDVFADELRRLAKLAGYEGESLDRTVRLAFVTGFPDNMSVELELLPNIHSMPMADIVFRAGELVSCSRTTSVAATATTKSGRARSSGEGSKKERVRPFKGQCFRCQGPHMVRDCESPKPEVICYRCREPGHIASECLRRNGLRETTAPVVVPSDQ</sequence>
<dbReference type="SUPFAM" id="SSF57756">
    <property type="entry name" value="Retrovirus zinc finger-like domains"/>
    <property type="match status" value="1"/>
</dbReference>
<evidence type="ECO:0000256" key="1">
    <source>
        <dbReference type="PROSITE-ProRule" id="PRU00047"/>
    </source>
</evidence>